<sequence>MNPHVHKPSMGVLNLQHGQRKFDLARHLPSPDLQPFVKHFWIVSWDLAPNETFTQELVPNPCINLIVERGRTAISGVAKQKSAHALEGRGFIFGAKFKPGGFYPFVQWPVSQITSQSIHPTDVLGIDAEFLEAVIFAQPNVDSIIKYTESILRFKLPEPDSIVAQLQPWMERIEHDREITKVEHICEFTGLHQRALQRLFNQYIGVHPKWVIKLYRIQNAAETLDYNHYHDLASLSTELGYYDQSHFSRDFKSIVGITPEEYVKQQYSKKAPSSSQ</sequence>
<evidence type="ECO:0000313" key="5">
    <source>
        <dbReference type="EMBL" id="GAF10546.1"/>
    </source>
</evidence>
<dbReference type="eggNOG" id="COG2207">
    <property type="taxonomic scope" value="Bacteria"/>
</dbReference>
<evidence type="ECO:0000256" key="3">
    <source>
        <dbReference type="ARBA" id="ARBA00023163"/>
    </source>
</evidence>
<evidence type="ECO:0000256" key="1">
    <source>
        <dbReference type="ARBA" id="ARBA00023015"/>
    </source>
</evidence>
<dbReference type="InterPro" id="IPR018062">
    <property type="entry name" value="HTH_AraC-typ_CS"/>
</dbReference>
<evidence type="ECO:0000259" key="4">
    <source>
        <dbReference type="PROSITE" id="PS01124"/>
    </source>
</evidence>
<dbReference type="PROSITE" id="PS00041">
    <property type="entry name" value="HTH_ARAC_FAMILY_1"/>
    <property type="match status" value="1"/>
</dbReference>
<dbReference type="STRING" id="1236976.JCM16418_4756"/>
<dbReference type="InterPro" id="IPR050204">
    <property type="entry name" value="AraC_XylS_family_regulators"/>
</dbReference>
<keyword evidence="3" id="KW-0804">Transcription</keyword>
<keyword evidence="6" id="KW-1185">Reference proteome</keyword>
<dbReference type="InterPro" id="IPR009057">
    <property type="entry name" value="Homeodomain-like_sf"/>
</dbReference>
<keyword evidence="1" id="KW-0805">Transcription regulation</keyword>
<dbReference type="Proteomes" id="UP000019364">
    <property type="component" value="Unassembled WGS sequence"/>
</dbReference>
<dbReference type="Gene3D" id="1.10.10.60">
    <property type="entry name" value="Homeodomain-like"/>
    <property type="match status" value="1"/>
</dbReference>
<evidence type="ECO:0000256" key="2">
    <source>
        <dbReference type="ARBA" id="ARBA00023125"/>
    </source>
</evidence>
<organism evidence="5 6">
    <name type="scientific">Paenibacillus pini JCM 16418</name>
    <dbReference type="NCBI Taxonomy" id="1236976"/>
    <lineage>
        <taxon>Bacteria</taxon>
        <taxon>Bacillati</taxon>
        <taxon>Bacillota</taxon>
        <taxon>Bacilli</taxon>
        <taxon>Bacillales</taxon>
        <taxon>Paenibacillaceae</taxon>
        <taxon>Paenibacillus</taxon>
    </lineage>
</organism>
<feature type="domain" description="HTH araC/xylS-type" evidence="4">
    <location>
        <begin position="164"/>
        <end position="265"/>
    </location>
</feature>
<dbReference type="AlphaFoldDB" id="W7Z0N7"/>
<dbReference type="SUPFAM" id="SSF46689">
    <property type="entry name" value="Homeodomain-like"/>
    <property type="match status" value="1"/>
</dbReference>
<proteinExistence type="predicted"/>
<dbReference type="Pfam" id="PF20240">
    <property type="entry name" value="DUF6597"/>
    <property type="match status" value="1"/>
</dbReference>
<gene>
    <name evidence="5" type="ORF">JCM16418_4756</name>
</gene>
<accession>W7Z0N7</accession>
<dbReference type="OrthoDB" id="323290at2"/>
<protein>
    <submittedName>
        <fullName evidence="5">Transcriptional regulator</fullName>
    </submittedName>
</protein>
<dbReference type="InterPro" id="IPR018060">
    <property type="entry name" value="HTH_AraC"/>
</dbReference>
<dbReference type="PANTHER" id="PTHR46796">
    <property type="entry name" value="HTH-TYPE TRANSCRIPTIONAL ACTIVATOR RHAS-RELATED"/>
    <property type="match status" value="1"/>
</dbReference>
<keyword evidence="2" id="KW-0238">DNA-binding</keyword>
<dbReference type="PANTHER" id="PTHR46796:SF13">
    <property type="entry name" value="HTH-TYPE TRANSCRIPTIONAL ACTIVATOR RHAS"/>
    <property type="match status" value="1"/>
</dbReference>
<dbReference type="Pfam" id="PF12833">
    <property type="entry name" value="HTH_18"/>
    <property type="match status" value="1"/>
</dbReference>
<dbReference type="GO" id="GO:0043565">
    <property type="term" value="F:sequence-specific DNA binding"/>
    <property type="evidence" value="ECO:0007669"/>
    <property type="project" value="InterPro"/>
</dbReference>
<name>W7Z0N7_9BACL</name>
<dbReference type="GO" id="GO:0003700">
    <property type="term" value="F:DNA-binding transcription factor activity"/>
    <property type="evidence" value="ECO:0007669"/>
    <property type="project" value="InterPro"/>
</dbReference>
<dbReference type="EMBL" id="BAVZ01000027">
    <property type="protein sequence ID" value="GAF10546.1"/>
    <property type="molecule type" value="Genomic_DNA"/>
</dbReference>
<dbReference type="SMART" id="SM00342">
    <property type="entry name" value="HTH_ARAC"/>
    <property type="match status" value="1"/>
</dbReference>
<dbReference type="RefSeq" id="WP_036653051.1">
    <property type="nucleotide sequence ID" value="NZ_BAVZ01000027.1"/>
</dbReference>
<dbReference type="PROSITE" id="PS01124">
    <property type="entry name" value="HTH_ARAC_FAMILY_2"/>
    <property type="match status" value="1"/>
</dbReference>
<comment type="caution">
    <text evidence="5">The sequence shown here is derived from an EMBL/GenBank/DDBJ whole genome shotgun (WGS) entry which is preliminary data.</text>
</comment>
<evidence type="ECO:0000313" key="6">
    <source>
        <dbReference type="Proteomes" id="UP000019364"/>
    </source>
</evidence>
<dbReference type="InterPro" id="IPR046532">
    <property type="entry name" value="DUF6597"/>
</dbReference>
<reference evidence="5 6" key="1">
    <citation type="journal article" date="2014" name="Genome Announc.">
        <title>Draft Genome Sequence of Paenibacillus pini JCM 16418T, Isolated from the Rhizosphere of Pine Tree.</title>
        <authorList>
            <person name="Yuki M."/>
            <person name="Oshima K."/>
            <person name="Suda W."/>
            <person name="Oshida Y."/>
            <person name="Kitamura K."/>
            <person name="Iida Y."/>
            <person name="Hattori M."/>
            <person name="Ohkuma M."/>
        </authorList>
    </citation>
    <scope>NUCLEOTIDE SEQUENCE [LARGE SCALE GENOMIC DNA]</scope>
    <source>
        <strain evidence="5 6">JCM 16418</strain>
    </source>
</reference>